<dbReference type="Proteomes" id="UP000039865">
    <property type="component" value="Unassembled WGS sequence"/>
</dbReference>
<dbReference type="GO" id="GO:0031267">
    <property type="term" value="F:small GTPase binding"/>
    <property type="evidence" value="ECO:0007669"/>
    <property type="project" value="TreeGrafter"/>
</dbReference>
<dbReference type="GO" id="GO:0005096">
    <property type="term" value="F:GTPase activator activity"/>
    <property type="evidence" value="ECO:0007669"/>
    <property type="project" value="TreeGrafter"/>
</dbReference>
<evidence type="ECO:0000313" key="4">
    <source>
        <dbReference type="Proteomes" id="UP000039865"/>
    </source>
</evidence>
<name>A0A078AZ00_STYLE</name>
<feature type="compositionally biased region" description="Polar residues" evidence="1">
    <location>
        <begin position="494"/>
        <end position="509"/>
    </location>
</feature>
<dbReference type="Gene3D" id="1.10.472.80">
    <property type="entry name" value="Ypt/Rab-GAP domain of gyp1p, domain 3"/>
    <property type="match status" value="1"/>
</dbReference>
<dbReference type="AlphaFoldDB" id="A0A078AZ00"/>
<feature type="domain" description="Rab-GAP TBC" evidence="2">
    <location>
        <begin position="685"/>
        <end position="875"/>
    </location>
</feature>
<dbReference type="InterPro" id="IPR035969">
    <property type="entry name" value="Rab-GAP_TBC_sf"/>
</dbReference>
<evidence type="ECO:0000256" key="1">
    <source>
        <dbReference type="SAM" id="MobiDB-lite"/>
    </source>
</evidence>
<feature type="compositionally biased region" description="Polar residues" evidence="1">
    <location>
        <begin position="1102"/>
        <end position="1117"/>
    </location>
</feature>
<feature type="region of interest" description="Disordered" evidence="1">
    <location>
        <begin position="44"/>
        <end position="73"/>
    </location>
</feature>
<sequence length="1134" mass="129977">MLEARKSPLITKKIINSSINQKDKSLHQTQPHAISYNINRHYVQQSRSQVGSKIQSTSRNAMNQQSNEDSQQFQTKTIQINLNQLGHSSSQSQLTQGIHAARSARGDEDEVGNQRKQQRNQNDNSRVQTARNRKSPSPQKIIYNLDPNRQYQSIINDNPPSTKSQTHKNKKSIDSKLSTSRLSNKFGNTKKETIFNPQQAFRTTVSAVTAAQNLKSRTANQTSTTNANHQHQMMMPMQHQKISMSTYKPTALQQANAANVIQSFESQNRQSKLPITIQIEKNRKTKRPSENNMLSPAIMCQQSPRLTLGAGSTTGATSVYSITTDSIVNSSTINNPNQRKMCLSEKLAPKGKKKRQNAHKQPKQITITRDQIILQPFLSIYSTQNGGQIAQTESRYITDTNPQNNSIQSSVQVQLINTLNNIESTPNTNYNDLGDDQDFLTQFNRDPSNKDLQDLQRKGSDMFSFQMTNGKSKNGKNSILEESKEITGIFGSQNLESLGNEPQSRPSLDNNHHERKKTVEIPTPVFQTATRSQSGFKQNDVVLHLDVKLCDDSPKQMAQQEQSSLRIKHSQVMHNRGGSMIEERILQPSEEQKLKEEQEIEKQSNISSNFNQEQSQSLKKVYSASDLNLSRGNQSAQTTTLKRNDSNGSFFSRIKNYFGGKPQSEIIDVNQPLNEFRCKCGPSGKTYACKRALRWLQFSNSYSDFEYEKNKQLYHGLMNFTTASGSETQIERDIPRTFPNVDPYMNTNEGQQKLFRVLNAFSKYFNYIGYVQGMNFIVGALLMHCSEDIAFWLFVSLIEDFEMRDIYQPKLPGLYKHSQVLQLLQMEHLRKVYYHFSAQNILIEMYASDWIFALFSNIIPISEYHHFLDRFFVGGWTFFYKFSLSFLKCHQEEVIRLFDLSEILNMVKLKNIKKDAMIENKSPRVRFDESGQISELESMKRYSDTSSLSPTRQTGQVSQMRNLFSRFLGKDSQITSESFRDDSVWERLVNLSCQEWENEFNENYVNQLLSSFDPDKLVFNNSTPNTPKEASIVYSAKKQSSKANLNIQFESDRSLPHQSYNNDKRIQQQIIPKPKKQGSKLQIIVNDNNMRNPRQNNFLLADQNSSRLSIQSKQARSLQPRDNKIKSNPKKYAP</sequence>
<feature type="compositionally biased region" description="Polar residues" evidence="1">
    <location>
        <begin position="127"/>
        <end position="138"/>
    </location>
</feature>
<gene>
    <name evidence="3" type="primary">Contig12928.g13789</name>
    <name evidence="3" type="ORF">STYLEM_15512</name>
</gene>
<feature type="region of interest" description="Disordered" evidence="1">
    <location>
        <begin position="87"/>
        <end position="183"/>
    </location>
</feature>
<dbReference type="OrthoDB" id="313278at2759"/>
<dbReference type="Gene3D" id="1.10.8.270">
    <property type="entry name" value="putative rabgap domain of human tbc1 domain family member 14 like domains"/>
    <property type="match status" value="1"/>
</dbReference>
<protein>
    <submittedName>
        <fullName evidence="3">Tbc domain containing protein</fullName>
    </submittedName>
</protein>
<dbReference type="EMBL" id="CCKQ01014624">
    <property type="protein sequence ID" value="CDW86417.1"/>
    <property type="molecule type" value="Genomic_DNA"/>
</dbReference>
<dbReference type="PANTHER" id="PTHR47219:SF9">
    <property type="entry name" value="GTPASE ACTIVATING PROTEIN AND CENTROSOME-ASSOCIATED, ISOFORM B"/>
    <property type="match status" value="1"/>
</dbReference>
<evidence type="ECO:0000313" key="3">
    <source>
        <dbReference type="EMBL" id="CDW86417.1"/>
    </source>
</evidence>
<reference evidence="3 4" key="1">
    <citation type="submission" date="2014-06" db="EMBL/GenBank/DDBJ databases">
        <authorList>
            <person name="Swart Estienne"/>
        </authorList>
    </citation>
    <scope>NUCLEOTIDE SEQUENCE [LARGE SCALE GENOMIC DNA]</scope>
    <source>
        <strain evidence="3 4">130c</strain>
    </source>
</reference>
<dbReference type="InterPro" id="IPR000195">
    <property type="entry name" value="Rab-GAP-TBC_dom"/>
</dbReference>
<dbReference type="SMART" id="SM00164">
    <property type="entry name" value="TBC"/>
    <property type="match status" value="1"/>
</dbReference>
<keyword evidence="4" id="KW-1185">Reference proteome</keyword>
<feature type="region of interest" description="Disordered" evidence="1">
    <location>
        <begin position="1101"/>
        <end position="1134"/>
    </location>
</feature>
<dbReference type="InParanoid" id="A0A078AZ00"/>
<feature type="compositionally biased region" description="Polar residues" evidence="1">
    <location>
        <begin position="147"/>
        <end position="164"/>
    </location>
</feature>
<dbReference type="InterPro" id="IPR050302">
    <property type="entry name" value="Rab_GAP_TBC_domain"/>
</dbReference>
<organism evidence="3 4">
    <name type="scientific">Stylonychia lemnae</name>
    <name type="common">Ciliate</name>
    <dbReference type="NCBI Taxonomy" id="5949"/>
    <lineage>
        <taxon>Eukaryota</taxon>
        <taxon>Sar</taxon>
        <taxon>Alveolata</taxon>
        <taxon>Ciliophora</taxon>
        <taxon>Intramacronucleata</taxon>
        <taxon>Spirotrichea</taxon>
        <taxon>Stichotrichia</taxon>
        <taxon>Sporadotrichida</taxon>
        <taxon>Oxytrichidae</taxon>
        <taxon>Stylonychinae</taxon>
        <taxon>Stylonychia</taxon>
    </lineage>
</organism>
<accession>A0A078AZ00</accession>
<dbReference type="PROSITE" id="PS50086">
    <property type="entry name" value="TBC_RABGAP"/>
    <property type="match status" value="1"/>
</dbReference>
<proteinExistence type="predicted"/>
<feature type="compositionally biased region" description="Polar residues" evidence="1">
    <location>
        <begin position="87"/>
        <end position="96"/>
    </location>
</feature>
<dbReference type="Pfam" id="PF00566">
    <property type="entry name" value="RabGAP-TBC"/>
    <property type="match status" value="1"/>
</dbReference>
<dbReference type="SUPFAM" id="SSF47923">
    <property type="entry name" value="Ypt/Rab-GAP domain of gyp1p"/>
    <property type="match status" value="2"/>
</dbReference>
<feature type="region of interest" description="Disordered" evidence="1">
    <location>
        <begin position="494"/>
        <end position="521"/>
    </location>
</feature>
<dbReference type="PANTHER" id="PTHR47219">
    <property type="entry name" value="RAB GTPASE-ACTIVATING PROTEIN 1-LIKE"/>
    <property type="match status" value="1"/>
</dbReference>
<evidence type="ECO:0000259" key="2">
    <source>
        <dbReference type="PROSITE" id="PS50086"/>
    </source>
</evidence>